<dbReference type="EMBL" id="CP136051">
    <property type="protein sequence ID" value="WOK05064.1"/>
    <property type="molecule type" value="Genomic_DNA"/>
</dbReference>
<sequence length="202" mass="24107">MDIRNAKLHPDQYFHIFNRGINGMPVFFEAKNYDFFLKQYTQFVHPFVETFAYCLLGNHFHLLVRVRDVAQLDLAIKKDREKPYYWHVSNGFSSFLKSYTRAVNSVYNRTGGLFETPFKRIEVKEESYFSTLIAYIHRNPEKHGLVKDFRSYPYSSYQAHLQDAPTFLSRQAVLDWFGGKEQYQAFHLQEKQPPLDEKWLLE</sequence>
<evidence type="ECO:0000259" key="1">
    <source>
        <dbReference type="SMART" id="SM01321"/>
    </source>
</evidence>
<reference evidence="2 3" key="1">
    <citation type="journal article" date="2023" name="Microbiol. Resour. Announc.">
        <title>Complete Genome Sequence of Imperialibacter roseus strain P4T.</title>
        <authorList>
            <person name="Tizabi D.R."/>
            <person name="Bachvaroff T."/>
            <person name="Hill R.T."/>
        </authorList>
    </citation>
    <scope>NUCLEOTIDE SEQUENCE [LARGE SCALE GENOMIC DNA]</scope>
    <source>
        <strain evidence="2 3">P4T</strain>
    </source>
</reference>
<dbReference type="PANTHER" id="PTHR34322:SF2">
    <property type="entry name" value="TRANSPOSASE IS200-LIKE DOMAIN-CONTAINING PROTEIN"/>
    <property type="match status" value="1"/>
</dbReference>
<accession>A0ABZ0IKM1</accession>
<feature type="domain" description="Transposase IS200-like" evidence="1">
    <location>
        <begin position="9"/>
        <end position="139"/>
    </location>
</feature>
<proteinExistence type="predicted"/>
<dbReference type="InterPro" id="IPR036515">
    <property type="entry name" value="Transposase_17_sf"/>
</dbReference>
<keyword evidence="3" id="KW-1185">Reference proteome</keyword>
<evidence type="ECO:0000313" key="2">
    <source>
        <dbReference type="EMBL" id="WOK05064.1"/>
    </source>
</evidence>
<dbReference type="SMART" id="SM01321">
    <property type="entry name" value="Y1_Tnp"/>
    <property type="match status" value="1"/>
</dbReference>
<evidence type="ECO:0000313" key="3">
    <source>
        <dbReference type="Proteomes" id="UP001302349"/>
    </source>
</evidence>
<dbReference type="InterPro" id="IPR002686">
    <property type="entry name" value="Transposase_17"/>
</dbReference>
<dbReference type="Gene3D" id="3.30.70.1290">
    <property type="entry name" value="Transposase IS200-like"/>
    <property type="match status" value="1"/>
</dbReference>
<protein>
    <recommendedName>
        <fullName evidence="1">Transposase IS200-like domain-containing protein</fullName>
    </recommendedName>
</protein>
<dbReference type="RefSeq" id="WP_317487857.1">
    <property type="nucleotide sequence ID" value="NZ_CP136051.1"/>
</dbReference>
<gene>
    <name evidence="2" type="ORF">RT717_18440</name>
</gene>
<dbReference type="PANTHER" id="PTHR34322">
    <property type="entry name" value="TRANSPOSASE, Y1_TNP DOMAIN-CONTAINING"/>
    <property type="match status" value="1"/>
</dbReference>
<name>A0ABZ0IKM1_9BACT</name>
<dbReference type="SUPFAM" id="SSF143422">
    <property type="entry name" value="Transposase IS200-like"/>
    <property type="match status" value="1"/>
</dbReference>
<dbReference type="Proteomes" id="UP001302349">
    <property type="component" value="Chromosome"/>
</dbReference>
<organism evidence="2 3">
    <name type="scientific">Imperialibacter roseus</name>
    <dbReference type="NCBI Taxonomy" id="1324217"/>
    <lineage>
        <taxon>Bacteria</taxon>
        <taxon>Pseudomonadati</taxon>
        <taxon>Bacteroidota</taxon>
        <taxon>Cytophagia</taxon>
        <taxon>Cytophagales</taxon>
        <taxon>Flammeovirgaceae</taxon>
        <taxon>Imperialibacter</taxon>
    </lineage>
</organism>